<feature type="compositionally biased region" description="Basic and acidic residues" evidence="13">
    <location>
        <begin position="47"/>
        <end position="57"/>
    </location>
</feature>
<dbReference type="GeneTree" id="ENSGT00940000160422"/>
<dbReference type="Proteomes" id="UP000472265">
    <property type="component" value="Chromosome 7"/>
</dbReference>
<keyword evidence="6" id="KW-0472">Membrane</keyword>
<dbReference type="InterPro" id="IPR055251">
    <property type="entry name" value="SOS1_NGEF_PH"/>
</dbReference>
<evidence type="ECO:0000256" key="13">
    <source>
        <dbReference type="SAM" id="MobiDB-lite"/>
    </source>
</evidence>
<feature type="domain" description="DH" evidence="15">
    <location>
        <begin position="96"/>
        <end position="272"/>
    </location>
</feature>
<keyword evidence="4" id="KW-0963">Cytoplasm</keyword>
<protein>
    <recommendedName>
        <fullName evidence="8">Rho guanine nucleotide exchange factor 25</fullName>
    </recommendedName>
    <alternativeName>
        <fullName evidence="11">Guanine nucleotide exchange factor GEFT</fullName>
    </alternativeName>
    <alternativeName>
        <fullName evidence="9">Rac/Cdc42/Rho exchange factor GEFT</fullName>
    </alternativeName>
    <alternativeName>
        <fullName evidence="12">RhoA/Rac/Cdc42 guanine nucleotide exchange factor GEFT</fullName>
    </alternativeName>
    <alternativeName>
        <fullName evidence="10">p63RhoGEF</fullName>
    </alternativeName>
</protein>
<evidence type="ECO:0000256" key="8">
    <source>
        <dbReference type="ARBA" id="ARBA00074312"/>
    </source>
</evidence>
<keyword evidence="3" id="KW-1003">Cell membrane</keyword>
<evidence type="ECO:0000256" key="4">
    <source>
        <dbReference type="ARBA" id="ARBA00022490"/>
    </source>
</evidence>
<dbReference type="PANTHER" id="PTHR22826:SF210">
    <property type="entry name" value="RHO GUANINE NUCLEOTIDE EXCHANGE FACTOR (GEF) 25B-RELATED"/>
    <property type="match status" value="1"/>
</dbReference>
<dbReference type="SMART" id="SM00325">
    <property type="entry name" value="RhoGEF"/>
    <property type="match status" value="1"/>
</dbReference>
<dbReference type="GO" id="GO:0030017">
    <property type="term" value="C:sarcomere"/>
    <property type="evidence" value="ECO:0007669"/>
    <property type="project" value="UniProtKB-SubCell"/>
</dbReference>
<dbReference type="AlphaFoldDB" id="A0A671X1D1"/>
<dbReference type="InterPro" id="IPR011993">
    <property type="entry name" value="PH-like_dom_sf"/>
</dbReference>
<dbReference type="GO" id="GO:0007411">
    <property type="term" value="P:axon guidance"/>
    <property type="evidence" value="ECO:0007669"/>
    <property type="project" value="TreeGrafter"/>
</dbReference>
<dbReference type="InterPro" id="IPR000219">
    <property type="entry name" value="DH_dom"/>
</dbReference>
<evidence type="ECO:0000256" key="9">
    <source>
        <dbReference type="ARBA" id="ARBA00077192"/>
    </source>
</evidence>
<dbReference type="Gene3D" id="2.30.29.30">
    <property type="entry name" value="Pleckstrin-homology domain (PH domain)/Phosphotyrosine-binding domain (PTB)"/>
    <property type="match status" value="1"/>
</dbReference>
<dbReference type="GO" id="GO:0005085">
    <property type="term" value="F:guanyl-nucleotide exchange factor activity"/>
    <property type="evidence" value="ECO:0007669"/>
    <property type="project" value="UniProtKB-KW"/>
</dbReference>
<reference evidence="16" key="1">
    <citation type="submission" date="2021-04" db="EMBL/GenBank/DDBJ databases">
        <authorList>
            <consortium name="Wellcome Sanger Institute Data Sharing"/>
        </authorList>
    </citation>
    <scope>NUCLEOTIDE SEQUENCE [LARGE SCALE GENOMIC DNA]</scope>
</reference>
<dbReference type="SUPFAM" id="SSF48065">
    <property type="entry name" value="DBL homology domain (DH-domain)"/>
    <property type="match status" value="1"/>
</dbReference>
<feature type="compositionally biased region" description="Low complexity" evidence="13">
    <location>
        <begin position="11"/>
        <end position="25"/>
    </location>
</feature>
<feature type="domain" description="PH" evidence="14">
    <location>
        <begin position="284"/>
        <end position="399"/>
    </location>
</feature>
<dbReference type="Pfam" id="PF22697">
    <property type="entry name" value="SOS1_NGEF_PH"/>
    <property type="match status" value="1"/>
</dbReference>
<keyword evidence="5" id="KW-0344">Guanine-nucleotide releasing factor</keyword>
<evidence type="ECO:0000256" key="12">
    <source>
        <dbReference type="ARBA" id="ARBA00083676"/>
    </source>
</evidence>
<dbReference type="CDD" id="cd00160">
    <property type="entry name" value="RhoGEF"/>
    <property type="match status" value="1"/>
</dbReference>
<dbReference type="Gene3D" id="1.20.900.10">
    <property type="entry name" value="Dbl homology (DH) domain"/>
    <property type="match status" value="1"/>
</dbReference>
<keyword evidence="17" id="KW-1185">Reference proteome</keyword>
<dbReference type="InterPro" id="IPR051336">
    <property type="entry name" value="RhoGEF_Guanine_NuclExch_SF"/>
</dbReference>
<dbReference type="InterPro" id="IPR035899">
    <property type="entry name" value="DBL_dom_sf"/>
</dbReference>
<dbReference type="CDD" id="cd13241">
    <property type="entry name" value="PH2_Kalirin_Trio_p63RhoGEF"/>
    <property type="match status" value="1"/>
</dbReference>
<reference evidence="16" key="3">
    <citation type="submission" date="2025-09" db="UniProtKB">
        <authorList>
            <consortium name="Ensembl"/>
        </authorList>
    </citation>
    <scope>IDENTIFICATION</scope>
</reference>
<dbReference type="InterPro" id="IPR001849">
    <property type="entry name" value="PH_domain"/>
</dbReference>
<name>A0A671X1D1_SPAAU</name>
<dbReference type="FunFam" id="2.30.29.30:FF:000184">
    <property type="entry name" value="Rho guanine nucleotide exchange factor (GEF) 25"/>
    <property type="match status" value="1"/>
</dbReference>
<evidence type="ECO:0000313" key="17">
    <source>
        <dbReference type="Proteomes" id="UP000472265"/>
    </source>
</evidence>
<dbReference type="PROSITE" id="PS50003">
    <property type="entry name" value="PH_DOMAIN"/>
    <property type="match status" value="1"/>
</dbReference>
<dbReference type="Pfam" id="PF00621">
    <property type="entry name" value="RhoGEF"/>
    <property type="match status" value="1"/>
</dbReference>
<evidence type="ECO:0000259" key="15">
    <source>
        <dbReference type="PROSITE" id="PS50010"/>
    </source>
</evidence>
<dbReference type="GO" id="GO:0019898">
    <property type="term" value="C:extrinsic component of membrane"/>
    <property type="evidence" value="ECO:0007669"/>
    <property type="project" value="TreeGrafter"/>
</dbReference>
<dbReference type="GO" id="GO:0005886">
    <property type="term" value="C:plasma membrane"/>
    <property type="evidence" value="ECO:0007669"/>
    <property type="project" value="UniProtKB-SubCell"/>
</dbReference>
<evidence type="ECO:0000256" key="10">
    <source>
        <dbReference type="ARBA" id="ARBA00083108"/>
    </source>
</evidence>
<proteinExistence type="predicted"/>
<dbReference type="Pfam" id="PF16609">
    <property type="entry name" value="SH3-RhoG_link"/>
    <property type="match status" value="1"/>
</dbReference>
<sequence length="524" mass="59140">STSVASLPPQASGSSAPSSPGSRRSVSTLKKWLTNPVRKLSAGATAKGERQVRKLEGKPPPLPSHSNSQDLGSPVRPEDTLTILPVTHRELVRSVFSWYVLKELIETEKHYVADLGLIVEGYMGTMTSKSVPEDMKGKDKIVFGNIHQIFDWHKDYFLGELEKCLAEPERLAQLFIKHERRLHMYVVYCQNKPKSEHIVSEYIETYFEELRQQLGHRLQLNDLLIKPVQRIMKYQLLLKDFLKYYTKAGMDTEELEKAVEVMCFVPKRCNDMMNVGRLQGFEGKITAQGKLLQQDTFTVTEQDSSFLSRAKERRVFLFEQMVIFSEPIDRKKGFSIPGYIFKNSIKVSCLGVEPSVDGDDAPFVLTSRNPDGSVVRFQLQAASPDVCRAWVNDVVQILESQRNFLNALQSPIEYQRRESKSNSLGRCMRPPLSAASALRPHSSASIDRHKLPSLHSYNTSLPALYLPSQGQGQGPSETYSQRDVGFLKLSLHISIHETPETLPGPAFLLSFFGCGDWTISQIES</sequence>
<evidence type="ECO:0000256" key="3">
    <source>
        <dbReference type="ARBA" id="ARBA00022475"/>
    </source>
</evidence>
<evidence type="ECO:0000256" key="1">
    <source>
        <dbReference type="ARBA" id="ARBA00004204"/>
    </source>
</evidence>
<reference evidence="16" key="2">
    <citation type="submission" date="2025-08" db="UniProtKB">
        <authorList>
            <consortium name="Ensembl"/>
        </authorList>
    </citation>
    <scope>IDENTIFICATION</scope>
</reference>
<comment type="function">
    <text evidence="7">May play a role in actin cytoskeleton reorganization in different tissues since its activation induces formation of actin stress fibers. It works as a guanine nucleotide exchange factor for Rho family of small GTPases. Links specifically G alpha q/11-coupled receptors to RHOA activation. May be an important regulator of processes involved in axon and dendrite formation. In neurons seems to be an exchange factor primarily for RAC1. Involved in skeletal myogenesis.</text>
</comment>
<feature type="region of interest" description="Disordered" evidence="13">
    <location>
        <begin position="40"/>
        <end position="76"/>
    </location>
</feature>
<comment type="subcellular location">
    <subcellularLocation>
        <location evidence="2">Cell membrane</location>
    </subcellularLocation>
    <subcellularLocation>
        <location evidence="1">Cytoplasm</location>
        <location evidence="1">Myofibril</location>
        <location evidence="1">Sarcomere</location>
    </subcellularLocation>
</comment>
<evidence type="ECO:0000256" key="7">
    <source>
        <dbReference type="ARBA" id="ARBA00054609"/>
    </source>
</evidence>
<evidence type="ECO:0000256" key="6">
    <source>
        <dbReference type="ARBA" id="ARBA00023136"/>
    </source>
</evidence>
<dbReference type="SMART" id="SM00233">
    <property type="entry name" value="PH"/>
    <property type="match status" value="1"/>
</dbReference>
<evidence type="ECO:0000256" key="5">
    <source>
        <dbReference type="ARBA" id="ARBA00022658"/>
    </source>
</evidence>
<accession>A0A671X1D1</accession>
<evidence type="ECO:0000259" key="14">
    <source>
        <dbReference type="PROSITE" id="PS50003"/>
    </source>
</evidence>
<gene>
    <name evidence="16" type="primary">arhgef25a</name>
</gene>
<evidence type="ECO:0000256" key="2">
    <source>
        <dbReference type="ARBA" id="ARBA00004236"/>
    </source>
</evidence>
<dbReference type="PROSITE" id="PS50010">
    <property type="entry name" value="DH_2"/>
    <property type="match status" value="1"/>
</dbReference>
<dbReference type="PANTHER" id="PTHR22826">
    <property type="entry name" value="RHO GUANINE EXCHANGE FACTOR-RELATED"/>
    <property type="match status" value="1"/>
</dbReference>
<dbReference type="FunFam" id="1.20.900.10:FF:000008">
    <property type="entry name" value="rho guanine nucleotide exchange factor 25"/>
    <property type="match status" value="1"/>
</dbReference>
<dbReference type="Ensembl" id="ENSSAUT00010047286.1">
    <property type="protein sequence ID" value="ENSSAUP00010044972.1"/>
    <property type="gene ID" value="ENSSAUG00010018224.1"/>
</dbReference>
<feature type="region of interest" description="Disordered" evidence="13">
    <location>
        <begin position="1"/>
        <end position="27"/>
    </location>
</feature>
<dbReference type="SUPFAM" id="SSF50729">
    <property type="entry name" value="PH domain-like"/>
    <property type="match status" value="1"/>
</dbReference>
<evidence type="ECO:0000256" key="11">
    <source>
        <dbReference type="ARBA" id="ARBA00083464"/>
    </source>
</evidence>
<organism evidence="16 17">
    <name type="scientific">Sparus aurata</name>
    <name type="common">Gilthead sea bream</name>
    <dbReference type="NCBI Taxonomy" id="8175"/>
    <lineage>
        <taxon>Eukaryota</taxon>
        <taxon>Metazoa</taxon>
        <taxon>Chordata</taxon>
        <taxon>Craniata</taxon>
        <taxon>Vertebrata</taxon>
        <taxon>Euteleostomi</taxon>
        <taxon>Actinopterygii</taxon>
        <taxon>Neopterygii</taxon>
        <taxon>Teleostei</taxon>
        <taxon>Neoteleostei</taxon>
        <taxon>Acanthomorphata</taxon>
        <taxon>Eupercaria</taxon>
        <taxon>Spariformes</taxon>
        <taxon>Sparidae</taxon>
        <taxon>Sparus</taxon>
    </lineage>
</organism>
<evidence type="ECO:0000313" key="16">
    <source>
        <dbReference type="Ensembl" id="ENSSAUP00010044972.1"/>
    </source>
</evidence>